<organism evidence="7 8">
    <name type="scientific">Streptomyces jumonjinensis</name>
    <dbReference type="NCBI Taxonomy" id="1945"/>
    <lineage>
        <taxon>Bacteria</taxon>
        <taxon>Bacillati</taxon>
        <taxon>Actinomycetota</taxon>
        <taxon>Actinomycetes</taxon>
        <taxon>Kitasatosporales</taxon>
        <taxon>Streptomycetaceae</taxon>
        <taxon>Streptomyces</taxon>
    </lineage>
</organism>
<keyword evidence="2" id="KW-0902">Two-component regulatory system</keyword>
<reference evidence="7 8" key="1">
    <citation type="submission" date="2019-05" db="EMBL/GenBank/DDBJ databases">
        <title>Comparative genomics and metabolomics analyses of clavulanic acid producing Streptomyces species provides insight into specialized metabolism and evolution of beta-lactam biosynthetic gene clusters.</title>
        <authorList>
            <person name="Moore M.A."/>
            <person name="Cruz-Morales P."/>
            <person name="Barona Gomez F."/>
            <person name="Kapil T."/>
        </authorList>
    </citation>
    <scope>NUCLEOTIDE SEQUENCE [LARGE SCALE GENOMIC DNA]</scope>
    <source>
        <strain evidence="7 8">NRRL 5741</strain>
    </source>
</reference>
<dbReference type="InterPro" id="IPR005158">
    <property type="entry name" value="BTAD"/>
</dbReference>
<dbReference type="InterPro" id="IPR011990">
    <property type="entry name" value="TPR-like_helical_dom_sf"/>
</dbReference>
<dbReference type="SUPFAM" id="SSF48452">
    <property type="entry name" value="TPR-like"/>
    <property type="match status" value="3"/>
</dbReference>
<dbReference type="PROSITE" id="PS51755">
    <property type="entry name" value="OMPR_PHOB"/>
    <property type="match status" value="1"/>
</dbReference>
<comment type="caution">
    <text evidence="7">The sequence shown here is derived from an EMBL/GenBank/DDBJ whole genome shotgun (WGS) entry which is preliminary data.</text>
</comment>
<gene>
    <name evidence="7" type="ORF">FF041_18305</name>
</gene>
<dbReference type="SUPFAM" id="SSF46894">
    <property type="entry name" value="C-terminal effector domain of the bipartite response regulators"/>
    <property type="match status" value="1"/>
</dbReference>
<evidence type="ECO:0000256" key="4">
    <source>
        <dbReference type="PROSITE-ProRule" id="PRU01091"/>
    </source>
</evidence>
<dbReference type="RefSeq" id="WP_153523843.1">
    <property type="nucleotide sequence ID" value="NZ_JBEPDZ010000007.1"/>
</dbReference>
<evidence type="ECO:0000256" key="5">
    <source>
        <dbReference type="SAM" id="MobiDB-lite"/>
    </source>
</evidence>
<dbReference type="AlphaFoldDB" id="A0A646KIJ4"/>
<evidence type="ECO:0000256" key="1">
    <source>
        <dbReference type="ARBA" id="ARBA00005820"/>
    </source>
</evidence>
<feature type="domain" description="OmpR/PhoB-type" evidence="6">
    <location>
        <begin position="1"/>
        <end position="99"/>
    </location>
</feature>
<feature type="compositionally biased region" description="Low complexity" evidence="5">
    <location>
        <begin position="268"/>
        <end position="291"/>
    </location>
</feature>
<dbReference type="InterPro" id="IPR001867">
    <property type="entry name" value="OmpR/PhoB-type_DNA-bd"/>
</dbReference>
<feature type="region of interest" description="Disordered" evidence="5">
    <location>
        <begin position="380"/>
        <end position="405"/>
    </location>
</feature>
<dbReference type="CDD" id="cd15831">
    <property type="entry name" value="BTAD"/>
    <property type="match status" value="1"/>
</dbReference>
<dbReference type="PANTHER" id="PTHR47691">
    <property type="entry name" value="REGULATOR-RELATED"/>
    <property type="match status" value="1"/>
</dbReference>
<dbReference type="InterPro" id="IPR027417">
    <property type="entry name" value="P-loop_NTPase"/>
</dbReference>
<dbReference type="SMART" id="SM00862">
    <property type="entry name" value="Trans_reg_C"/>
    <property type="match status" value="1"/>
</dbReference>
<accession>A0A646KIJ4</accession>
<dbReference type="Gene3D" id="3.40.50.300">
    <property type="entry name" value="P-loop containing nucleotide triphosphate hydrolases"/>
    <property type="match status" value="1"/>
</dbReference>
<dbReference type="Pfam" id="PF00486">
    <property type="entry name" value="Trans_reg_C"/>
    <property type="match status" value="1"/>
</dbReference>
<keyword evidence="3 4" id="KW-0238">DNA-binding</keyword>
<keyword evidence="8" id="KW-1185">Reference proteome</keyword>
<dbReference type="Proteomes" id="UP000419138">
    <property type="component" value="Unassembled WGS sequence"/>
</dbReference>
<dbReference type="Pfam" id="PF25872">
    <property type="entry name" value="HTH_77"/>
    <property type="match status" value="1"/>
</dbReference>
<dbReference type="Pfam" id="PF03704">
    <property type="entry name" value="BTAD"/>
    <property type="match status" value="1"/>
</dbReference>
<name>A0A646KIJ4_STRJU</name>
<dbReference type="GO" id="GO:0003677">
    <property type="term" value="F:DNA binding"/>
    <property type="evidence" value="ECO:0007669"/>
    <property type="project" value="UniProtKB-UniRule"/>
</dbReference>
<evidence type="ECO:0000256" key="2">
    <source>
        <dbReference type="ARBA" id="ARBA00023012"/>
    </source>
</evidence>
<sequence length="1171" mass="122758">MRFGVLGPLTVWTADGEPVPVPGAKVRMLLARLLIAPGRPVSTDRLVDDVWGANPPDHPHHPRNTLQGQVSRLRAVLERAQPGGRELLVNGPAGYQLRAEPDAVDAARFTALLQRSRSAGPRERAALLSDALGLWRGDAFAGFAEEPFARPAAGRLEEDRLTALEDRLALRAELGEHGEIIGELDELVAAHPLRERLRAVQLRVLYRAGRQTDALTGYEDLRRRLDEDLGLEPGGELVALHQAILRQDPALDLVPDPGPAPGREAGRAPDPASGRPPAAGAGPARGADPRPGSGGTPRPAPAGETGLFGGTRLPAPVAGMIGRDDAVPAAVRTLAESRLVTLTGPGGVGKTRLALETARSAAGGFPDGVWLGELAALPPSAPAADPVSGPALSAGTGSDTGSDTGADAVAEVLMKVLDIRDIGGPGQPGGGSGSSGGPVPPLARLAGALRGRELLLVLDNCEHIVEPVADLVSALLREAPGLSVLATSQEPLGVDGERVVPVPPLGPSAAVDLFLARAVTPPGFLLDPENARAVAALCARLDGIPLALELAAARVRTLGVHGLLARLDDRFALLAGGLRSLPERQRTLRAVIDWSWGLLTPAERTVLRRLSVFAGSCTLEAVEAVCAGGGVRAGETLDLTARLVDRSLVVLVDRADGPAYRLLESVKEYGRERLHEAGETEAVQERHSRHYTGLALRAAPMLRGPEQQHWLERLDRAGADLDRAVGFAVRTGAADRALRTVNALTWYWVLRGRPSDARRALDTALAAVPGTRSGRRPGTASGAAPGAAPAVERARAMAWRLGVALLDGAAPADSAERIRSVLAVYEGTDGVDDPLGHATALWFLGSAQMGSGAVDTGERLVNRALEGFRALGDDWGTAAALSVRARHAMARGDLDAVRRDGESSARLFRAIGDRWGQLQTVFPLAALSEISGDYARATRLQQDGLAIAEQLGLWTEAAKRLSGLGRLALLAGDHARAADCHRRAWRLAREQHFRDGEADARLGLGLGARREGDFELAENHLREVLAWFREVDYGPGVALALAELGFTAEQRGDAVAAHTLHREGFAVAGELGDARAVALALEGLAGARAAAGDHERSALLLGTAAAARESVGAPLPRAERRDVDRISAAARTALGPAAYTAAFDRGTAFAVEDVPTLPDPDPDPVPAPRLV</sequence>
<evidence type="ECO:0000256" key="3">
    <source>
        <dbReference type="ARBA" id="ARBA00023125"/>
    </source>
</evidence>
<feature type="region of interest" description="Disordered" evidence="5">
    <location>
        <begin position="1152"/>
        <end position="1171"/>
    </location>
</feature>
<dbReference type="Gene3D" id="1.25.40.10">
    <property type="entry name" value="Tetratricopeptide repeat domain"/>
    <property type="match status" value="2"/>
</dbReference>
<feature type="DNA-binding region" description="OmpR/PhoB-type" evidence="4">
    <location>
        <begin position="1"/>
        <end position="99"/>
    </location>
</feature>
<protein>
    <submittedName>
        <fullName evidence="7">AfsR/SARP family transcriptional regulator</fullName>
    </submittedName>
</protein>
<evidence type="ECO:0000259" key="6">
    <source>
        <dbReference type="PROSITE" id="PS51755"/>
    </source>
</evidence>
<proteinExistence type="inferred from homology"/>
<dbReference type="SUPFAM" id="SSF52540">
    <property type="entry name" value="P-loop containing nucleoside triphosphate hydrolases"/>
    <property type="match status" value="1"/>
</dbReference>
<evidence type="ECO:0000313" key="7">
    <source>
        <dbReference type="EMBL" id="MQT02085.1"/>
    </source>
</evidence>
<dbReference type="InterPro" id="IPR036388">
    <property type="entry name" value="WH-like_DNA-bd_sf"/>
</dbReference>
<comment type="similarity">
    <text evidence="1">Belongs to the AfsR/DnrI/RedD regulatory family.</text>
</comment>
<feature type="region of interest" description="Disordered" evidence="5">
    <location>
        <begin position="250"/>
        <end position="308"/>
    </location>
</feature>
<dbReference type="GO" id="GO:0006355">
    <property type="term" value="P:regulation of DNA-templated transcription"/>
    <property type="evidence" value="ECO:0007669"/>
    <property type="project" value="InterPro"/>
</dbReference>
<evidence type="ECO:0000313" key="8">
    <source>
        <dbReference type="Proteomes" id="UP000419138"/>
    </source>
</evidence>
<dbReference type="EMBL" id="VCLA01000145">
    <property type="protein sequence ID" value="MQT02085.1"/>
    <property type="molecule type" value="Genomic_DNA"/>
</dbReference>
<dbReference type="OrthoDB" id="499349at2"/>
<dbReference type="Gene3D" id="1.10.10.10">
    <property type="entry name" value="Winged helix-like DNA-binding domain superfamily/Winged helix DNA-binding domain"/>
    <property type="match status" value="1"/>
</dbReference>
<dbReference type="SMART" id="SM01043">
    <property type="entry name" value="BTAD"/>
    <property type="match status" value="1"/>
</dbReference>
<dbReference type="GO" id="GO:0000160">
    <property type="term" value="P:phosphorelay signal transduction system"/>
    <property type="evidence" value="ECO:0007669"/>
    <property type="project" value="UniProtKB-KW"/>
</dbReference>
<feature type="compositionally biased region" description="Pro residues" evidence="5">
    <location>
        <begin position="1157"/>
        <end position="1171"/>
    </location>
</feature>
<dbReference type="PANTHER" id="PTHR47691:SF3">
    <property type="entry name" value="HTH-TYPE TRANSCRIPTIONAL REGULATOR RV0890C-RELATED"/>
    <property type="match status" value="1"/>
</dbReference>
<dbReference type="InterPro" id="IPR058852">
    <property type="entry name" value="HTH_77"/>
</dbReference>
<dbReference type="InterPro" id="IPR016032">
    <property type="entry name" value="Sig_transdc_resp-reg_C-effctor"/>
</dbReference>